<sequence length="62" mass="6910">MPLLQRYCFDDGSPSILKEEVKEAVYSRKADKLPGVDNVLSELFNQGGEAITSTMTTLFQNI</sequence>
<evidence type="ECO:0000313" key="2">
    <source>
        <dbReference type="Proteomes" id="UP000828390"/>
    </source>
</evidence>
<comment type="caution">
    <text evidence="1">The sequence shown here is derived from an EMBL/GenBank/DDBJ whole genome shotgun (WGS) entry which is preliminary data.</text>
</comment>
<evidence type="ECO:0000313" key="1">
    <source>
        <dbReference type="EMBL" id="KAH3735105.1"/>
    </source>
</evidence>
<dbReference type="Proteomes" id="UP000828390">
    <property type="component" value="Unassembled WGS sequence"/>
</dbReference>
<dbReference type="AlphaFoldDB" id="A0A9D4CY05"/>
<organism evidence="1 2">
    <name type="scientific">Dreissena polymorpha</name>
    <name type="common">Zebra mussel</name>
    <name type="synonym">Mytilus polymorpha</name>
    <dbReference type="NCBI Taxonomy" id="45954"/>
    <lineage>
        <taxon>Eukaryota</taxon>
        <taxon>Metazoa</taxon>
        <taxon>Spiralia</taxon>
        <taxon>Lophotrochozoa</taxon>
        <taxon>Mollusca</taxon>
        <taxon>Bivalvia</taxon>
        <taxon>Autobranchia</taxon>
        <taxon>Heteroconchia</taxon>
        <taxon>Euheterodonta</taxon>
        <taxon>Imparidentia</taxon>
        <taxon>Neoheterodontei</taxon>
        <taxon>Myida</taxon>
        <taxon>Dreissenoidea</taxon>
        <taxon>Dreissenidae</taxon>
        <taxon>Dreissena</taxon>
    </lineage>
</organism>
<name>A0A9D4CY05_DREPO</name>
<keyword evidence="2" id="KW-1185">Reference proteome</keyword>
<reference evidence="1" key="2">
    <citation type="submission" date="2020-11" db="EMBL/GenBank/DDBJ databases">
        <authorList>
            <person name="McCartney M.A."/>
            <person name="Auch B."/>
            <person name="Kono T."/>
            <person name="Mallez S."/>
            <person name="Becker A."/>
            <person name="Gohl D.M."/>
            <person name="Silverstein K.A.T."/>
            <person name="Koren S."/>
            <person name="Bechman K.B."/>
            <person name="Herman A."/>
            <person name="Abrahante J.E."/>
            <person name="Garbe J."/>
        </authorList>
    </citation>
    <scope>NUCLEOTIDE SEQUENCE</scope>
    <source>
        <strain evidence="1">Duluth1</strain>
        <tissue evidence="1">Whole animal</tissue>
    </source>
</reference>
<accession>A0A9D4CY05</accession>
<reference evidence="1" key="1">
    <citation type="journal article" date="2019" name="bioRxiv">
        <title>The Genome of the Zebra Mussel, Dreissena polymorpha: A Resource for Invasive Species Research.</title>
        <authorList>
            <person name="McCartney M.A."/>
            <person name="Auch B."/>
            <person name="Kono T."/>
            <person name="Mallez S."/>
            <person name="Zhang Y."/>
            <person name="Obille A."/>
            <person name="Becker A."/>
            <person name="Abrahante J.E."/>
            <person name="Garbe J."/>
            <person name="Badalamenti J.P."/>
            <person name="Herman A."/>
            <person name="Mangelson H."/>
            <person name="Liachko I."/>
            <person name="Sullivan S."/>
            <person name="Sone E.D."/>
            <person name="Koren S."/>
            <person name="Silverstein K.A.T."/>
            <person name="Beckman K.B."/>
            <person name="Gohl D.M."/>
        </authorList>
    </citation>
    <scope>NUCLEOTIDE SEQUENCE</scope>
    <source>
        <strain evidence="1">Duluth1</strain>
        <tissue evidence="1">Whole animal</tissue>
    </source>
</reference>
<gene>
    <name evidence="1" type="ORF">DPMN_041566</name>
</gene>
<proteinExistence type="predicted"/>
<protein>
    <submittedName>
        <fullName evidence="1">Uncharacterized protein</fullName>
    </submittedName>
</protein>
<dbReference type="EMBL" id="JAIWYP010000011">
    <property type="protein sequence ID" value="KAH3735105.1"/>
    <property type="molecule type" value="Genomic_DNA"/>
</dbReference>